<keyword evidence="6" id="KW-0418">Kinase</keyword>
<comment type="caution">
    <text evidence="12">The sequence shown here is derived from an EMBL/GenBank/DDBJ whole genome shotgun (WGS) entry which is preliminary data.</text>
</comment>
<keyword evidence="5 9" id="KW-0547">Nucleotide-binding</keyword>
<dbReference type="GO" id="GO:0032968">
    <property type="term" value="P:positive regulation of transcription elongation by RNA polymerase II"/>
    <property type="evidence" value="ECO:0007669"/>
    <property type="project" value="TreeGrafter"/>
</dbReference>
<evidence type="ECO:0000313" key="12">
    <source>
        <dbReference type="EMBL" id="KAI3425085.1"/>
    </source>
</evidence>
<dbReference type="GO" id="GO:0005524">
    <property type="term" value="F:ATP binding"/>
    <property type="evidence" value="ECO:0007669"/>
    <property type="project" value="UniProtKB-UniRule"/>
</dbReference>
<dbReference type="InterPro" id="IPR008271">
    <property type="entry name" value="Ser/Thr_kinase_AS"/>
</dbReference>
<name>A0A9D4TGR7_CHLVU</name>
<evidence type="ECO:0000256" key="1">
    <source>
        <dbReference type="ARBA" id="ARBA00006485"/>
    </source>
</evidence>
<dbReference type="PANTHER" id="PTHR24056:SF546">
    <property type="entry name" value="CYCLIN-DEPENDENT KINASE 12"/>
    <property type="match status" value="1"/>
</dbReference>
<sequence length="598" mass="64562">MASGHPPRAGPARPARHTAVPTEWRIELPDNGAVRSDSEFGGCRSIEAGYNRGPVLGQGTYGEVYLATDLATGDQVAAKKIKMDNEKEGFPITAIREIKILSALANAQEELNQDPDTGASSLLRNNIIGLREIVRSGSHKVNNFKGSIYMMFDYMDHDMTGLLERSQKEGKRFTAAQIKCYLKQLFSGLWLLDKRDILHRDLKNANLLVNNKGELKIADFGLARYYTPDRSEAEPRQMTNRVITLWYRPPELFLGAERYGTEVDTWSAGCIMFELLTGKPLFPGKDEVDQLEKIFSIMGQPTEQSMPGCTSYPNYQTACGGGVAQRFPPVSKLRQHCSQRGVTDPQALNLLEALLALNPAARIKAQAAVTHEYFFTNPMPAALCDMPKFPSSHEMTMKRARHEQRYGGGQQRGQQQQQQQQRGQQQGQQGAAHYQQQQGGPAAQRQRTQGQYSGPQAPYIQPQPGQHRSGGAGQQPYRGGGGGIAPAAGAGMGGGAGMRMPVGGVAPAGIMPGTVLTQQQVQQMMAHGTGIVGMGMGMGLGMQAGAMQQSGASAGYAYAGQAPRPAAYGAPAGGGSHTGLQPHRAGGGALPMWQKERR</sequence>
<dbReference type="InterPro" id="IPR050108">
    <property type="entry name" value="CDK"/>
</dbReference>
<reference evidence="12" key="2">
    <citation type="submission" date="2020-11" db="EMBL/GenBank/DDBJ databases">
        <authorList>
            <person name="Cecchin M."/>
            <person name="Marcolungo L."/>
            <person name="Rossato M."/>
            <person name="Girolomoni L."/>
            <person name="Cosentino E."/>
            <person name="Cuine S."/>
            <person name="Li-Beisson Y."/>
            <person name="Delledonne M."/>
            <person name="Ballottari M."/>
        </authorList>
    </citation>
    <scope>NUCLEOTIDE SEQUENCE</scope>
    <source>
        <strain evidence="12">211/11P</strain>
        <tissue evidence="12">Whole cell</tissue>
    </source>
</reference>
<dbReference type="InterPro" id="IPR000719">
    <property type="entry name" value="Prot_kinase_dom"/>
</dbReference>
<dbReference type="Proteomes" id="UP001055712">
    <property type="component" value="Unassembled WGS sequence"/>
</dbReference>
<keyword evidence="7 9" id="KW-0067">ATP-binding</keyword>
<comment type="catalytic activity">
    <reaction evidence="8">
        <text>[DNA-directed RNA polymerase] + ATP = phospho-[DNA-directed RNA polymerase] + ADP + H(+)</text>
        <dbReference type="Rhea" id="RHEA:10216"/>
        <dbReference type="Rhea" id="RHEA-COMP:11321"/>
        <dbReference type="Rhea" id="RHEA-COMP:11322"/>
        <dbReference type="ChEBI" id="CHEBI:15378"/>
        <dbReference type="ChEBI" id="CHEBI:30616"/>
        <dbReference type="ChEBI" id="CHEBI:43176"/>
        <dbReference type="ChEBI" id="CHEBI:68546"/>
        <dbReference type="ChEBI" id="CHEBI:456216"/>
        <dbReference type="EC" id="2.7.11.23"/>
    </reaction>
</comment>
<evidence type="ECO:0000313" key="13">
    <source>
        <dbReference type="Proteomes" id="UP001055712"/>
    </source>
</evidence>
<evidence type="ECO:0000256" key="4">
    <source>
        <dbReference type="ARBA" id="ARBA00022679"/>
    </source>
</evidence>
<feature type="binding site" evidence="9">
    <location>
        <position position="80"/>
    </location>
    <ligand>
        <name>ATP</name>
        <dbReference type="ChEBI" id="CHEBI:30616"/>
    </ligand>
</feature>
<keyword evidence="13" id="KW-1185">Reference proteome</keyword>
<dbReference type="Gene3D" id="1.10.510.10">
    <property type="entry name" value="Transferase(Phosphotransferase) domain 1"/>
    <property type="match status" value="1"/>
</dbReference>
<feature type="region of interest" description="Disordered" evidence="10">
    <location>
        <begin position="393"/>
        <end position="484"/>
    </location>
</feature>
<dbReference type="PROSITE" id="PS00107">
    <property type="entry name" value="PROTEIN_KINASE_ATP"/>
    <property type="match status" value="1"/>
</dbReference>
<dbReference type="EMBL" id="SIDB01000012">
    <property type="protein sequence ID" value="KAI3425085.1"/>
    <property type="molecule type" value="Genomic_DNA"/>
</dbReference>
<feature type="compositionally biased region" description="Low complexity" evidence="10">
    <location>
        <begin position="412"/>
        <end position="451"/>
    </location>
</feature>
<evidence type="ECO:0000256" key="7">
    <source>
        <dbReference type="ARBA" id="ARBA00022840"/>
    </source>
</evidence>
<evidence type="ECO:0000256" key="2">
    <source>
        <dbReference type="ARBA" id="ARBA00012409"/>
    </source>
</evidence>
<dbReference type="OrthoDB" id="28397at2759"/>
<dbReference type="PANTHER" id="PTHR24056">
    <property type="entry name" value="CELL DIVISION PROTEIN KINASE"/>
    <property type="match status" value="1"/>
</dbReference>
<dbReference type="AlphaFoldDB" id="A0A9D4TGR7"/>
<dbReference type="Gene3D" id="3.30.200.20">
    <property type="entry name" value="Phosphorylase Kinase, domain 1"/>
    <property type="match status" value="1"/>
</dbReference>
<dbReference type="SUPFAM" id="SSF56112">
    <property type="entry name" value="Protein kinase-like (PK-like)"/>
    <property type="match status" value="1"/>
</dbReference>
<dbReference type="GO" id="GO:0005634">
    <property type="term" value="C:nucleus"/>
    <property type="evidence" value="ECO:0007669"/>
    <property type="project" value="TreeGrafter"/>
</dbReference>
<evidence type="ECO:0000256" key="6">
    <source>
        <dbReference type="ARBA" id="ARBA00022777"/>
    </source>
</evidence>
<gene>
    <name evidence="12" type="ORF">D9Q98_008463</name>
</gene>
<dbReference type="PROSITE" id="PS50011">
    <property type="entry name" value="PROTEIN_KINASE_DOM"/>
    <property type="match status" value="1"/>
</dbReference>
<dbReference type="EC" id="2.7.11.23" evidence="2"/>
<evidence type="ECO:0000256" key="8">
    <source>
        <dbReference type="ARBA" id="ARBA00049280"/>
    </source>
</evidence>
<feature type="region of interest" description="Disordered" evidence="10">
    <location>
        <begin position="569"/>
        <end position="598"/>
    </location>
</feature>
<comment type="similarity">
    <text evidence="1">Belongs to the protein kinase superfamily. CMGC Ser/Thr protein kinase family. CDC2/CDKX subfamily.</text>
</comment>
<dbReference type="PROSITE" id="PS00108">
    <property type="entry name" value="PROTEIN_KINASE_ST"/>
    <property type="match status" value="1"/>
</dbReference>
<dbReference type="InterPro" id="IPR017441">
    <property type="entry name" value="Protein_kinase_ATP_BS"/>
</dbReference>
<organism evidence="12 13">
    <name type="scientific">Chlorella vulgaris</name>
    <name type="common">Green alga</name>
    <dbReference type="NCBI Taxonomy" id="3077"/>
    <lineage>
        <taxon>Eukaryota</taxon>
        <taxon>Viridiplantae</taxon>
        <taxon>Chlorophyta</taxon>
        <taxon>core chlorophytes</taxon>
        <taxon>Trebouxiophyceae</taxon>
        <taxon>Chlorellales</taxon>
        <taxon>Chlorellaceae</taxon>
        <taxon>Chlorella clade</taxon>
        <taxon>Chlorella</taxon>
    </lineage>
</organism>
<evidence type="ECO:0000256" key="5">
    <source>
        <dbReference type="ARBA" id="ARBA00022741"/>
    </source>
</evidence>
<dbReference type="GO" id="GO:0000307">
    <property type="term" value="C:cyclin-dependent protein kinase holoenzyme complex"/>
    <property type="evidence" value="ECO:0007669"/>
    <property type="project" value="TreeGrafter"/>
</dbReference>
<proteinExistence type="inferred from homology"/>
<evidence type="ECO:0000256" key="9">
    <source>
        <dbReference type="PROSITE-ProRule" id="PRU10141"/>
    </source>
</evidence>
<feature type="compositionally biased region" description="Gly residues" evidence="10">
    <location>
        <begin position="468"/>
        <end position="484"/>
    </location>
</feature>
<evidence type="ECO:0000259" key="11">
    <source>
        <dbReference type="PROSITE" id="PS50011"/>
    </source>
</evidence>
<reference evidence="12" key="1">
    <citation type="journal article" date="2019" name="Plant J.">
        <title>Chlorella vulgaris genome assembly and annotation reveals the molecular basis for metabolic acclimation to high light conditions.</title>
        <authorList>
            <person name="Cecchin M."/>
            <person name="Marcolungo L."/>
            <person name="Rossato M."/>
            <person name="Girolomoni L."/>
            <person name="Cosentino E."/>
            <person name="Cuine S."/>
            <person name="Li-Beisson Y."/>
            <person name="Delledonne M."/>
            <person name="Ballottari M."/>
        </authorList>
    </citation>
    <scope>NUCLEOTIDE SEQUENCE</scope>
    <source>
        <strain evidence="12">211/11P</strain>
    </source>
</reference>
<evidence type="ECO:0000256" key="3">
    <source>
        <dbReference type="ARBA" id="ARBA00022527"/>
    </source>
</evidence>
<keyword evidence="3" id="KW-0723">Serine/threonine-protein kinase</keyword>
<keyword evidence="4" id="KW-0808">Transferase</keyword>
<dbReference type="FunFam" id="1.10.510.10:FF:000415">
    <property type="entry name" value="CMGC/CDK/CRK7 protein kinase, variant"/>
    <property type="match status" value="1"/>
</dbReference>
<evidence type="ECO:0000256" key="10">
    <source>
        <dbReference type="SAM" id="MobiDB-lite"/>
    </source>
</evidence>
<dbReference type="GO" id="GO:0008353">
    <property type="term" value="F:RNA polymerase II CTD heptapeptide repeat kinase activity"/>
    <property type="evidence" value="ECO:0007669"/>
    <property type="project" value="UniProtKB-EC"/>
</dbReference>
<dbReference type="InterPro" id="IPR011009">
    <property type="entry name" value="Kinase-like_dom_sf"/>
</dbReference>
<feature type="domain" description="Protein kinase" evidence="11">
    <location>
        <begin position="50"/>
        <end position="374"/>
    </location>
</feature>
<dbReference type="Pfam" id="PF00069">
    <property type="entry name" value="Pkinase"/>
    <property type="match status" value="2"/>
</dbReference>
<accession>A0A9D4TGR7</accession>
<dbReference type="SMART" id="SM00220">
    <property type="entry name" value="S_TKc"/>
    <property type="match status" value="1"/>
</dbReference>
<protein>
    <recommendedName>
        <fullName evidence="2">[RNA-polymerase]-subunit kinase</fullName>
        <ecNumber evidence="2">2.7.11.23</ecNumber>
    </recommendedName>
</protein>